<evidence type="ECO:0000256" key="6">
    <source>
        <dbReference type="PROSITE-ProRule" id="PRU10141"/>
    </source>
</evidence>
<dbReference type="InterPro" id="IPR011009">
    <property type="entry name" value="Kinase-like_dom_sf"/>
</dbReference>
<dbReference type="InterPro" id="IPR050339">
    <property type="entry name" value="CC_SR_Kinase"/>
</dbReference>
<keyword evidence="3 9" id="KW-0418">Kinase</keyword>
<dbReference type="Pfam" id="PF00069">
    <property type="entry name" value="Pkinase"/>
    <property type="match status" value="1"/>
</dbReference>
<dbReference type="GO" id="GO:0005737">
    <property type="term" value="C:cytoplasm"/>
    <property type="evidence" value="ECO:0007669"/>
    <property type="project" value="TreeGrafter"/>
</dbReference>
<dbReference type="GO" id="GO:0004672">
    <property type="term" value="F:protein kinase activity"/>
    <property type="evidence" value="ECO:0007669"/>
    <property type="project" value="InterPro"/>
</dbReference>
<dbReference type="GO" id="GO:0005524">
    <property type="term" value="F:ATP binding"/>
    <property type="evidence" value="ECO:0007669"/>
    <property type="project" value="UniProtKB-UniRule"/>
</dbReference>
<evidence type="ECO:0000256" key="1">
    <source>
        <dbReference type="ARBA" id="ARBA00022679"/>
    </source>
</evidence>
<dbReference type="PROSITE" id="PS00108">
    <property type="entry name" value="PROTEIN_KINASE_ST"/>
    <property type="match status" value="1"/>
</dbReference>
<reference evidence="9 10" key="1">
    <citation type="journal article" date="2017" name="Nat. Ecol. Evol.">
        <title>Scallop genome provides insights into evolution of bilaterian karyotype and development.</title>
        <authorList>
            <person name="Wang S."/>
            <person name="Zhang J."/>
            <person name="Jiao W."/>
            <person name="Li J."/>
            <person name="Xun X."/>
            <person name="Sun Y."/>
            <person name="Guo X."/>
            <person name="Huan P."/>
            <person name="Dong B."/>
            <person name="Zhang L."/>
            <person name="Hu X."/>
            <person name="Sun X."/>
            <person name="Wang J."/>
            <person name="Zhao C."/>
            <person name="Wang Y."/>
            <person name="Wang D."/>
            <person name="Huang X."/>
            <person name="Wang R."/>
            <person name="Lv J."/>
            <person name="Li Y."/>
            <person name="Zhang Z."/>
            <person name="Liu B."/>
            <person name="Lu W."/>
            <person name="Hui Y."/>
            <person name="Liang J."/>
            <person name="Zhou Z."/>
            <person name="Hou R."/>
            <person name="Li X."/>
            <person name="Liu Y."/>
            <person name="Li H."/>
            <person name="Ning X."/>
            <person name="Lin Y."/>
            <person name="Zhao L."/>
            <person name="Xing Q."/>
            <person name="Dou J."/>
            <person name="Li Y."/>
            <person name="Mao J."/>
            <person name="Guo H."/>
            <person name="Dou H."/>
            <person name="Li T."/>
            <person name="Mu C."/>
            <person name="Jiang W."/>
            <person name="Fu Q."/>
            <person name="Fu X."/>
            <person name="Miao Y."/>
            <person name="Liu J."/>
            <person name="Yu Q."/>
            <person name="Li R."/>
            <person name="Liao H."/>
            <person name="Li X."/>
            <person name="Kong Y."/>
            <person name="Jiang Z."/>
            <person name="Chourrout D."/>
            <person name="Li R."/>
            <person name="Bao Z."/>
        </authorList>
    </citation>
    <scope>NUCLEOTIDE SEQUENCE [LARGE SCALE GENOMIC DNA]</scope>
    <source>
        <strain evidence="9 10">PY_sf001</strain>
    </source>
</reference>
<feature type="domain" description="Protein kinase" evidence="8">
    <location>
        <begin position="70"/>
        <end position="363"/>
    </location>
</feature>
<dbReference type="GO" id="GO:0005634">
    <property type="term" value="C:nucleus"/>
    <property type="evidence" value="ECO:0007669"/>
    <property type="project" value="TreeGrafter"/>
</dbReference>
<accession>A0A210R0F4</accession>
<evidence type="ECO:0000256" key="3">
    <source>
        <dbReference type="ARBA" id="ARBA00022777"/>
    </source>
</evidence>
<keyword evidence="4 6" id="KW-0067">ATP-binding</keyword>
<dbReference type="OrthoDB" id="346907at2759"/>
<evidence type="ECO:0000256" key="7">
    <source>
        <dbReference type="SAM" id="MobiDB-lite"/>
    </source>
</evidence>
<dbReference type="PROSITE" id="PS50011">
    <property type="entry name" value="PROTEIN_KINASE_DOM"/>
    <property type="match status" value="1"/>
</dbReference>
<keyword evidence="2 6" id="KW-0547">Nucleotide-binding</keyword>
<organism evidence="9 10">
    <name type="scientific">Mizuhopecten yessoensis</name>
    <name type="common">Japanese scallop</name>
    <name type="synonym">Patinopecten yessoensis</name>
    <dbReference type="NCBI Taxonomy" id="6573"/>
    <lineage>
        <taxon>Eukaryota</taxon>
        <taxon>Metazoa</taxon>
        <taxon>Spiralia</taxon>
        <taxon>Lophotrochozoa</taxon>
        <taxon>Mollusca</taxon>
        <taxon>Bivalvia</taxon>
        <taxon>Autobranchia</taxon>
        <taxon>Pteriomorphia</taxon>
        <taxon>Pectinida</taxon>
        <taxon>Pectinoidea</taxon>
        <taxon>Pectinidae</taxon>
        <taxon>Mizuhopecten</taxon>
    </lineage>
</organism>
<dbReference type="Proteomes" id="UP000242188">
    <property type="component" value="Unassembled WGS sequence"/>
</dbReference>
<name>A0A210R0F4_MIZYE</name>
<gene>
    <name evidence="9" type="ORF">KP79_PYT18315</name>
</gene>
<dbReference type="InterPro" id="IPR000719">
    <property type="entry name" value="Prot_kinase_dom"/>
</dbReference>
<dbReference type="Gene3D" id="3.30.200.20">
    <property type="entry name" value="Phosphorylase Kinase, domain 1"/>
    <property type="match status" value="1"/>
</dbReference>
<dbReference type="Gene3D" id="1.10.510.10">
    <property type="entry name" value="Transferase(Phosphotransferase) domain 1"/>
    <property type="match status" value="1"/>
</dbReference>
<evidence type="ECO:0000259" key="8">
    <source>
        <dbReference type="PROSITE" id="PS50011"/>
    </source>
</evidence>
<dbReference type="InterPro" id="IPR017441">
    <property type="entry name" value="Protein_kinase_ATP_BS"/>
</dbReference>
<sequence length="723" mass="82423">MDPDTRSEQLKECFQTIDNLFKSFSGISEKLDITVKEVKSIVNTIYDHVKDLLQLSKKSSSIACVAPSSLNERKFLGEGHFGMVFECKLNGSRVAVKTLKEQAKTKFRESDLLRYLTHDNIVAYRGMGYMTENEMRELLPDLHGNVLDGDQHMFLVMEFMSKNLFQYIKDLETHERHGLTESQTWSVGKQISSALAYLHSLDVVHRDLKPDNILIEVGPNRILVKVADFGLAWYSHNDTKQMDYVRPSGSSRFRGGSSYYLNIRWGAPEFARYEEKEFLIEDYQRGDMYSFGLVMAYTLTGKKALANISSSRLSSSTPDSEPDSDPVELPKSLEGTLRTVIETCVQLDPEARKSAKDLLTEYFSVDKNPYQIDPTQVEFFSCGFMEKTDIFVADSCIEEGDAKQGYFESGTRKRPTGYDHKDLICKIETRNAPYRDIPDQWAQDDELALYQDCLQKYLNMAKKREIDNNPTTALKGLVLARPGEDEKQTIDLLFEESDYCHHRSMREIWMSLSPTEKNTEVPYKGDVHPYFSNSFGLHVAILTNEGPDKPQKFVFPQRARRKGMSSPGNFTCGAVESVSKPDYIKSGGDTHVNLLSTAVRGLMEEIGLELTGKDLDAICLTTIYLKFDFHEWGMCGFVDLKDERIAEQHRLSAENIKARFTSGPKDKFEHQTLTFVDFELEPMVKFVSENHENFASSAKLVVVKVLEAFFGSDKVHQKFNQDM</sequence>
<evidence type="ECO:0000313" key="9">
    <source>
        <dbReference type="EMBL" id="OWF54506.1"/>
    </source>
</evidence>
<feature type="binding site" evidence="6">
    <location>
        <position position="97"/>
    </location>
    <ligand>
        <name>ATP</name>
        <dbReference type="ChEBI" id="CHEBI:30616"/>
    </ligand>
</feature>
<dbReference type="EMBL" id="NEDP02001021">
    <property type="protein sequence ID" value="OWF54506.1"/>
    <property type="molecule type" value="Genomic_DNA"/>
</dbReference>
<comment type="similarity">
    <text evidence="5">Belongs to the protein kinase superfamily. Ser/Thr protein kinase family. GCN2 subfamily.</text>
</comment>
<dbReference type="PROSITE" id="PS00107">
    <property type="entry name" value="PROTEIN_KINASE_ATP"/>
    <property type="match status" value="1"/>
</dbReference>
<comment type="caution">
    <text evidence="9">The sequence shown here is derived from an EMBL/GenBank/DDBJ whole genome shotgun (WGS) entry which is preliminary data.</text>
</comment>
<protein>
    <submittedName>
        <fullName evidence="9">Serine/threonine-protein kinase 33</fullName>
    </submittedName>
</protein>
<evidence type="ECO:0000256" key="2">
    <source>
        <dbReference type="ARBA" id="ARBA00022741"/>
    </source>
</evidence>
<feature type="region of interest" description="Disordered" evidence="7">
    <location>
        <begin position="311"/>
        <end position="332"/>
    </location>
</feature>
<evidence type="ECO:0000313" key="10">
    <source>
        <dbReference type="Proteomes" id="UP000242188"/>
    </source>
</evidence>
<evidence type="ECO:0000256" key="5">
    <source>
        <dbReference type="ARBA" id="ARBA00037982"/>
    </source>
</evidence>
<dbReference type="SMART" id="SM00220">
    <property type="entry name" value="S_TKc"/>
    <property type="match status" value="1"/>
</dbReference>
<dbReference type="PANTHER" id="PTHR11042">
    <property type="entry name" value="EUKARYOTIC TRANSLATION INITIATION FACTOR 2-ALPHA KINASE EIF2-ALPHA KINASE -RELATED"/>
    <property type="match status" value="1"/>
</dbReference>
<keyword evidence="1" id="KW-0808">Transferase</keyword>
<dbReference type="SUPFAM" id="SSF56112">
    <property type="entry name" value="Protein kinase-like (PK-like)"/>
    <property type="match status" value="1"/>
</dbReference>
<dbReference type="STRING" id="6573.A0A210R0F4"/>
<evidence type="ECO:0000256" key="4">
    <source>
        <dbReference type="ARBA" id="ARBA00022840"/>
    </source>
</evidence>
<dbReference type="AlphaFoldDB" id="A0A210R0F4"/>
<keyword evidence="10" id="KW-1185">Reference proteome</keyword>
<proteinExistence type="inferred from homology"/>
<dbReference type="InterPro" id="IPR008271">
    <property type="entry name" value="Ser/Thr_kinase_AS"/>
</dbReference>